<evidence type="ECO:0000313" key="2">
    <source>
        <dbReference type="EMBL" id="KAJ4489438.1"/>
    </source>
</evidence>
<gene>
    <name evidence="2" type="ORF">C8J55DRAFT_557359</name>
</gene>
<feature type="compositionally biased region" description="Basic and acidic residues" evidence="1">
    <location>
        <begin position="218"/>
        <end position="259"/>
    </location>
</feature>
<feature type="compositionally biased region" description="Basic and acidic residues" evidence="1">
    <location>
        <begin position="267"/>
        <end position="385"/>
    </location>
</feature>
<evidence type="ECO:0000256" key="1">
    <source>
        <dbReference type="SAM" id="MobiDB-lite"/>
    </source>
</evidence>
<reference evidence="2" key="1">
    <citation type="submission" date="2022-08" db="EMBL/GenBank/DDBJ databases">
        <authorList>
            <consortium name="DOE Joint Genome Institute"/>
            <person name="Min B."/>
            <person name="Riley R."/>
            <person name="Sierra-Patev S."/>
            <person name="Naranjo-Ortiz M."/>
            <person name="Looney B."/>
            <person name="Konkel Z."/>
            <person name="Slot J.C."/>
            <person name="Sakamoto Y."/>
            <person name="Steenwyk J.L."/>
            <person name="Rokas A."/>
            <person name="Carro J."/>
            <person name="Camarero S."/>
            <person name="Ferreira P."/>
            <person name="Molpeceres G."/>
            <person name="Ruiz-Duenas F.J."/>
            <person name="Serrano A."/>
            <person name="Henrissat B."/>
            <person name="Drula E."/>
            <person name="Hughes K.W."/>
            <person name="Mata J.L."/>
            <person name="Ishikawa N.K."/>
            <person name="Vargas-Isla R."/>
            <person name="Ushijima S."/>
            <person name="Smith C.A."/>
            <person name="Ahrendt S."/>
            <person name="Andreopoulos W."/>
            <person name="He G."/>
            <person name="Labutti K."/>
            <person name="Lipzen A."/>
            <person name="Ng V."/>
            <person name="Sandor L."/>
            <person name="Barry K."/>
            <person name="Martinez A.T."/>
            <person name="Xiao Y."/>
            <person name="Gibbons J.G."/>
            <person name="Terashima K."/>
            <person name="Hibbett D.S."/>
            <person name="Grigoriev I.V."/>
        </authorList>
    </citation>
    <scope>NUCLEOTIDE SEQUENCE</scope>
    <source>
        <strain evidence="2">Sp2 HRB7682 ss15</strain>
    </source>
</reference>
<feature type="compositionally biased region" description="Basic and acidic residues" evidence="1">
    <location>
        <begin position="15"/>
        <end position="24"/>
    </location>
</feature>
<feature type="compositionally biased region" description="Polar residues" evidence="1">
    <location>
        <begin position="641"/>
        <end position="655"/>
    </location>
</feature>
<name>A0A9W9AS72_9AGAR</name>
<comment type="caution">
    <text evidence="2">The sequence shown here is derived from an EMBL/GenBank/DDBJ whole genome shotgun (WGS) entry which is preliminary data.</text>
</comment>
<dbReference type="AlphaFoldDB" id="A0A9W9AS72"/>
<feature type="compositionally biased region" description="Polar residues" evidence="1">
    <location>
        <begin position="597"/>
        <end position="619"/>
    </location>
</feature>
<sequence>MAAVQPPTDGPLITDNDHELEPPKSESQPSPDASEDVNKEPAQVYSQPSPSLRIYSRSQILALSKSPLVCVPPNMPELRDWFGFVILSTTQFFRFNEPSFSAENEQNLSRKESEPLTPNSGRERRFRRDGEENDQPRPSFRSSMSQPSQMGNFKHQSMRTNDRDLEREGQERLRNLSEKFDRDRLNGPLLNIRTEKRNIAATSSNRVPSQSQGTIAARRAETRETAKKKVGESNEDWRRGVESRRSERNDRGDRDERPRSRSRHRRESSLTKRDREGKEREKERDDYKRERVDRDRDDDDESRRWRDDGRRDERLASRRERERGPNSNGKDKDPNTGNPNDRRWTVVEERDARSKRNTGRDKRSFPEEARADDRRGDREKEKEPAWMDTYVPSSSAGGILGSKGNEGELDGIQAWKKNLKEKEQKAKTAPVASGVDSSIDSPTMTILEEPMDEIQRFKKMMEVAQKQSSDPPMMVGPILGLTDTPKLSSTRDSDNVSIPKLPDANPGGEAIAAASASSKLDISSVPDPSRSLLSLLNSNHDVPLSADTDLTAPKLHSRLPLADSPSDRLNNDTSFNPPQGSRLLALSNRAPAKPVAPSSQYMSSAIPNGGPTSASTITPKPQIPPPLTGFVNLSNPLTLATESSKVAPRTPSSFSPFEEQRELGDTLRRQVGERSPFITDSAGAWPDPSPLDSTNAGHAMGKGSRFAKFFDGKGKETLITAPNIPKAPTPVGFVSSSPGPHVRPDSGFGNINISNPSLEQHRTVDELFAKLNMNQMQGQRVVSGPNSASLSHVPFSQQAQNQLHSLQQQHQQMLQNQLHNAARLEPLYESRNFVPDNLVPGLRSAPPPRNRDNGGMYAADPLDDALLLNAQQRLPVQQQRGVEQLFGGSIPASFAQQQQLARSTGIPVQAPQFRGGPSPVSASQNMLHTAQQQRMPPGLANLGARPPHDPAQFIPGPLHNGLHINGLPQQQQQSFNNFHPTGSFGGPQGPLRPPVHQLQNTMNHHQLAGLGHPGTLDSRNANQHAQLLALGLGGAGGLRNISGGGGGGGFNHQAGNSLQNQMLAMRQQAQQQQLHPQMLPHHLLPPHLQQGPPVPTAQTTSAQDLMALLMGAHRD</sequence>
<feature type="region of interest" description="Disordered" evidence="1">
    <location>
        <begin position="481"/>
        <end position="512"/>
    </location>
</feature>
<accession>A0A9W9AS72</accession>
<feature type="region of interest" description="Disordered" evidence="1">
    <location>
        <begin position="1"/>
        <end position="51"/>
    </location>
</feature>
<evidence type="ECO:0000313" key="3">
    <source>
        <dbReference type="Proteomes" id="UP001150238"/>
    </source>
</evidence>
<feature type="compositionally biased region" description="Basic and acidic residues" evidence="1">
    <location>
        <begin position="160"/>
        <end position="185"/>
    </location>
</feature>
<feature type="region of interest" description="Disordered" evidence="1">
    <location>
        <begin position="421"/>
        <end position="441"/>
    </location>
</feature>
<dbReference type="Proteomes" id="UP001150238">
    <property type="component" value="Unassembled WGS sequence"/>
</dbReference>
<feature type="region of interest" description="Disordered" evidence="1">
    <location>
        <begin position="641"/>
        <end position="664"/>
    </location>
</feature>
<feature type="region of interest" description="Disordered" evidence="1">
    <location>
        <begin position="101"/>
        <end position="405"/>
    </location>
</feature>
<reference evidence="2" key="2">
    <citation type="journal article" date="2023" name="Proc. Natl. Acad. Sci. U.S.A.">
        <title>A global phylogenomic analysis of the shiitake genus Lentinula.</title>
        <authorList>
            <person name="Sierra-Patev S."/>
            <person name="Min B."/>
            <person name="Naranjo-Ortiz M."/>
            <person name="Looney B."/>
            <person name="Konkel Z."/>
            <person name="Slot J.C."/>
            <person name="Sakamoto Y."/>
            <person name="Steenwyk J.L."/>
            <person name="Rokas A."/>
            <person name="Carro J."/>
            <person name="Camarero S."/>
            <person name="Ferreira P."/>
            <person name="Molpeceres G."/>
            <person name="Ruiz-Duenas F.J."/>
            <person name="Serrano A."/>
            <person name="Henrissat B."/>
            <person name="Drula E."/>
            <person name="Hughes K.W."/>
            <person name="Mata J.L."/>
            <person name="Ishikawa N.K."/>
            <person name="Vargas-Isla R."/>
            <person name="Ushijima S."/>
            <person name="Smith C.A."/>
            <person name="Donoghue J."/>
            <person name="Ahrendt S."/>
            <person name="Andreopoulos W."/>
            <person name="He G."/>
            <person name="LaButti K."/>
            <person name="Lipzen A."/>
            <person name="Ng V."/>
            <person name="Riley R."/>
            <person name="Sandor L."/>
            <person name="Barry K."/>
            <person name="Martinez A.T."/>
            <person name="Xiao Y."/>
            <person name="Gibbons J.G."/>
            <person name="Terashima K."/>
            <person name="Grigoriev I.V."/>
            <person name="Hibbett D."/>
        </authorList>
    </citation>
    <scope>NUCLEOTIDE SEQUENCE</scope>
    <source>
        <strain evidence="2">Sp2 HRB7682 ss15</strain>
    </source>
</reference>
<feature type="compositionally biased region" description="Polar residues" evidence="1">
    <location>
        <begin position="200"/>
        <end position="214"/>
    </location>
</feature>
<feature type="region of interest" description="Disordered" evidence="1">
    <location>
        <begin position="557"/>
        <end position="629"/>
    </location>
</feature>
<dbReference type="EMBL" id="JANVFS010000007">
    <property type="protein sequence ID" value="KAJ4489438.1"/>
    <property type="molecule type" value="Genomic_DNA"/>
</dbReference>
<feature type="compositionally biased region" description="Polar residues" evidence="1">
    <location>
        <begin position="140"/>
        <end position="159"/>
    </location>
</feature>
<feature type="compositionally biased region" description="Basic and acidic residues" evidence="1">
    <location>
        <begin position="121"/>
        <end position="130"/>
    </location>
</feature>
<organism evidence="2 3">
    <name type="scientific">Lentinula lateritia</name>
    <dbReference type="NCBI Taxonomy" id="40482"/>
    <lineage>
        <taxon>Eukaryota</taxon>
        <taxon>Fungi</taxon>
        <taxon>Dikarya</taxon>
        <taxon>Basidiomycota</taxon>
        <taxon>Agaricomycotina</taxon>
        <taxon>Agaricomycetes</taxon>
        <taxon>Agaricomycetidae</taxon>
        <taxon>Agaricales</taxon>
        <taxon>Marasmiineae</taxon>
        <taxon>Omphalotaceae</taxon>
        <taxon>Lentinula</taxon>
    </lineage>
</organism>
<protein>
    <submittedName>
        <fullName evidence="2">Uncharacterized protein</fullName>
    </submittedName>
</protein>
<proteinExistence type="predicted"/>